<feature type="compositionally biased region" description="Low complexity" evidence="1">
    <location>
        <begin position="148"/>
        <end position="160"/>
    </location>
</feature>
<name>A0A218ZA95_9HELO</name>
<reference evidence="2 3" key="1">
    <citation type="submission" date="2017-04" db="EMBL/GenBank/DDBJ databases">
        <title>Draft genome sequence of Marssonina coronaria NL1: causal agent of apple blotch.</title>
        <authorList>
            <person name="Cheng Q."/>
        </authorList>
    </citation>
    <scope>NUCLEOTIDE SEQUENCE [LARGE SCALE GENOMIC DNA]</scope>
    <source>
        <strain evidence="2 3">NL1</strain>
    </source>
</reference>
<sequence>MERIFSQRLVDLEPWPLSKGTNKTKVDAAVQECLDTVPEFAGISELKQKQLKKVLRLYATVEKRRQQIRAAKLILGSEGDEADQESFPVPEPLRDRVYQPSALDADTEVMDTATIMESKQKSLKKDNAAGDDANRPKKRLRDPTYTIPNSSVSSPAASPNLPASRFPTPVLEAPFARSPFKVASNEDIGDVAFKTSVAEPSSTRSPSFLISFEDVNNGDIEGTADTIEAAQPSSSRGLPCMASFKVVRNRDIEDMADIVEAAGPSTYRNLSTMQLSKALPDGDVQIVADPNHAAPLLPSRVPAAKNNSTTAIVSTLFPRNRMQFRSKQRLFAATLASQHDAAGQPAVTIENKLQMADAQISGTGIEGGLQVAGTNRPILDLKSTTTCLGTSSRSLGGIKGARSRQRMFGGIQ</sequence>
<dbReference type="AlphaFoldDB" id="A0A218ZA95"/>
<dbReference type="Proteomes" id="UP000242519">
    <property type="component" value="Unassembled WGS sequence"/>
</dbReference>
<evidence type="ECO:0000313" key="2">
    <source>
        <dbReference type="EMBL" id="OWP04205.1"/>
    </source>
</evidence>
<feature type="compositionally biased region" description="Basic and acidic residues" evidence="1">
    <location>
        <begin position="118"/>
        <end position="135"/>
    </location>
</feature>
<organism evidence="2 3">
    <name type="scientific">Diplocarpon coronariae</name>
    <dbReference type="NCBI Taxonomy" id="2795749"/>
    <lineage>
        <taxon>Eukaryota</taxon>
        <taxon>Fungi</taxon>
        <taxon>Dikarya</taxon>
        <taxon>Ascomycota</taxon>
        <taxon>Pezizomycotina</taxon>
        <taxon>Leotiomycetes</taxon>
        <taxon>Helotiales</taxon>
        <taxon>Drepanopezizaceae</taxon>
        <taxon>Diplocarpon</taxon>
    </lineage>
</organism>
<evidence type="ECO:0000256" key="1">
    <source>
        <dbReference type="SAM" id="MobiDB-lite"/>
    </source>
</evidence>
<keyword evidence="3" id="KW-1185">Reference proteome</keyword>
<dbReference type="EMBL" id="MZNU01000120">
    <property type="protein sequence ID" value="OWP04205.1"/>
    <property type="molecule type" value="Genomic_DNA"/>
</dbReference>
<feature type="region of interest" description="Disordered" evidence="1">
    <location>
        <begin position="118"/>
        <end position="160"/>
    </location>
</feature>
<proteinExistence type="predicted"/>
<gene>
    <name evidence="2" type="ORF">B2J93_2944</name>
</gene>
<protein>
    <submittedName>
        <fullName evidence="2">Uncharacterized protein</fullName>
    </submittedName>
</protein>
<dbReference type="InParanoid" id="A0A218ZA95"/>
<comment type="caution">
    <text evidence="2">The sequence shown here is derived from an EMBL/GenBank/DDBJ whole genome shotgun (WGS) entry which is preliminary data.</text>
</comment>
<evidence type="ECO:0000313" key="3">
    <source>
        <dbReference type="Proteomes" id="UP000242519"/>
    </source>
</evidence>
<accession>A0A218ZA95</accession>